<dbReference type="InterPro" id="IPR029058">
    <property type="entry name" value="AB_hydrolase_fold"/>
</dbReference>
<gene>
    <name evidence="4" type="ORF">FMAN_01910</name>
</gene>
<evidence type="ECO:0000313" key="4">
    <source>
        <dbReference type="EMBL" id="CVK84988.1"/>
    </source>
</evidence>
<dbReference type="InterPro" id="IPR000639">
    <property type="entry name" value="Epox_hydrolase-like"/>
</dbReference>
<dbReference type="SUPFAM" id="SSF53474">
    <property type="entry name" value="alpha/beta-Hydrolases"/>
    <property type="match status" value="1"/>
</dbReference>
<dbReference type="GO" id="GO:0016787">
    <property type="term" value="F:hydrolase activity"/>
    <property type="evidence" value="ECO:0007669"/>
    <property type="project" value="UniProtKB-KW"/>
</dbReference>
<dbReference type="Gene3D" id="3.40.50.1820">
    <property type="entry name" value="alpha/beta hydrolase"/>
    <property type="match status" value="1"/>
</dbReference>
<protein>
    <submittedName>
        <fullName evidence="4">Related to haloacetate dehalogenase H-1</fullName>
    </submittedName>
</protein>
<organism evidence="4 5">
    <name type="scientific">Fusarium mangiferae</name>
    <name type="common">Mango malformation disease fungus</name>
    <dbReference type="NCBI Taxonomy" id="192010"/>
    <lineage>
        <taxon>Eukaryota</taxon>
        <taxon>Fungi</taxon>
        <taxon>Dikarya</taxon>
        <taxon>Ascomycota</taxon>
        <taxon>Pezizomycotina</taxon>
        <taxon>Sordariomycetes</taxon>
        <taxon>Hypocreomycetidae</taxon>
        <taxon>Hypocreales</taxon>
        <taxon>Nectriaceae</taxon>
        <taxon>Fusarium</taxon>
        <taxon>Fusarium fujikuroi species complex</taxon>
    </lineage>
</organism>
<dbReference type="EMBL" id="FCQH01000001">
    <property type="protein sequence ID" value="CVK84988.1"/>
    <property type="molecule type" value="Genomic_DNA"/>
</dbReference>
<sequence>MASDLLPGFTRQFIETSDGVSIFVRTKIESTKPPLLLLHGFPQTHVEYHRVIPSLIPHFSIILLDLRGYGESAIVPSTNGSGYSKRLMANDCISVMSHLGYNKFLLVGHDRGARVAYRLAFDHPEAVSKVVVIDIIPTAAMFQGFGDVTAGLKAYHWLFLAQPDPFPENMIQGTDNGKHYLEHTLASWTRKKTLEDFDERALEEYRKAYCNETRIHSTCEDYRAGAFLDKVYDEKDVQEGNKIQAPMLSVWGNMGVSAESLQNKSEGPLEIWKKYAHDVCGKALKCGHFIPEEDSEGLSEVLVPFLLQQ</sequence>
<dbReference type="AlphaFoldDB" id="A0A1L7SQ14"/>
<accession>A0A1L7SQ14</accession>
<dbReference type="PANTHER" id="PTHR43329">
    <property type="entry name" value="EPOXIDE HYDROLASE"/>
    <property type="match status" value="1"/>
</dbReference>
<feature type="domain" description="AB hydrolase-1" evidence="3">
    <location>
        <begin position="33"/>
        <end position="172"/>
    </location>
</feature>
<comment type="similarity">
    <text evidence="2">Belongs to the AB hydrolase superfamily. Epoxide hydrolase family.</text>
</comment>
<dbReference type="PRINTS" id="PR00111">
    <property type="entry name" value="ABHYDROLASE"/>
</dbReference>
<dbReference type="InterPro" id="IPR000073">
    <property type="entry name" value="AB_hydrolase_1"/>
</dbReference>
<dbReference type="RefSeq" id="XP_041677259.1">
    <property type="nucleotide sequence ID" value="XM_041824311.1"/>
</dbReference>
<evidence type="ECO:0000313" key="5">
    <source>
        <dbReference type="Proteomes" id="UP000184255"/>
    </source>
</evidence>
<evidence type="ECO:0000259" key="3">
    <source>
        <dbReference type="Pfam" id="PF00561"/>
    </source>
</evidence>
<evidence type="ECO:0000256" key="1">
    <source>
        <dbReference type="ARBA" id="ARBA00022801"/>
    </source>
</evidence>
<dbReference type="PRINTS" id="PR00412">
    <property type="entry name" value="EPOXHYDRLASE"/>
</dbReference>
<keyword evidence="5" id="KW-1185">Reference proteome</keyword>
<keyword evidence="1" id="KW-0378">Hydrolase</keyword>
<dbReference type="GeneID" id="65081182"/>
<name>A0A1L7SQ14_FUSMA</name>
<reference evidence="5" key="1">
    <citation type="journal article" date="2016" name="Genome Biol. Evol.">
        <title>Comparative 'omics' of the Fusarium fujikuroi species complex highlights differences in genetic potential and metabolite synthesis.</title>
        <authorList>
            <person name="Niehaus E.-M."/>
            <person name="Muensterkoetter M."/>
            <person name="Proctor R.H."/>
            <person name="Brown D.W."/>
            <person name="Sharon A."/>
            <person name="Idan Y."/>
            <person name="Oren-Young L."/>
            <person name="Sieber C.M."/>
            <person name="Novak O."/>
            <person name="Pencik A."/>
            <person name="Tarkowska D."/>
            <person name="Hromadova K."/>
            <person name="Freeman S."/>
            <person name="Maymon M."/>
            <person name="Elazar M."/>
            <person name="Youssef S.A."/>
            <person name="El-Shabrawy E.S.M."/>
            <person name="Shalaby A.B.A."/>
            <person name="Houterman P."/>
            <person name="Brock N.L."/>
            <person name="Burkhardt I."/>
            <person name="Tsavkelova E.A."/>
            <person name="Dickschat J.S."/>
            <person name="Galuszka P."/>
            <person name="Gueldener U."/>
            <person name="Tudzynski B."/>
        </authorList>
    </citation>
    <scope>NUCLEOTIDE SEQUENCE [LARGE SCALE GENOMIC DNA]</scope>
    <source>
        <strain evidence="5">MRC7560</strain>
    </source>
</reference>
<proteinExistence type="inferred from homology"/>
<evidence type="ECO:0000256" key="2">
    <source>
        <dbReference type="ARBA" id="ARBA00038334"/>
    </source>
</evidence>
<dbReference type="Pfam" id="PF00561">
    <property type="entry name" value="Abhydrolase_1"/>
    <property type="match status" value="1"/>
</dbReference>
<dbReference type="Proteomes" id="UP000184255">
    <property type="component" value="Unassembled WGS sequence"/>
</dbReference>
<dbReference type="VEuPathDB" id="FungiDB:FMAN_01910"/>
<comment type="caution">
    <text evidence="4">The sequence shown here is derived from an EMBL/GenBank/DDBJ whole genome shotgun (WGS) entry which is preliminary data.</text>
</comment>